<dbReference type="AlphaFoldDB" id="A0A9D9DW08"/>
<evidence type="ECO:0000313" key="3">
    <source>
        <dbReference type="Proteomes" id="UP000823611"/>
    </source>
</evidence>
<dbReference type="Pfam" id="PF02559">
    <property type="entry name" value="CarD_TRCF_RID"/>
    <property type="match status" value="1"/>
</dbReference>
<evidence type="ECO:0000259" key="1">
    <source>
        <dbReference type="SMART" id="SM01058"/>
    </source>
</evidence>
<gene>
    <name evidence="2" type="ORF">IAC55_04815</name>
</gene>
<dbReference type="PANTHER" id="PTHR38447:SF1">
    <property type="entry name" value="RNA POLYMERASE-BINDING TRANSCRIPTION FACTOR CARD"/>
    <property type="match status" value="1"/>
</dbReference>
<dbReference type="Gene3D" id="1.20.58.1290">
    <property type="entry name" value="CarD-like, C-terminal domain"/>
    <property type="match status" value="1"/>
</dbReference>
<dbReference type="PANTHER" id="PTHR38447">
    <property type="entry name" value="TRANSCRIPTION FACTOR YDEB-RELATED"/>
    <property type="match status" value="1"/>
</dbReference>
<reference evidence="2" key="2">
    <citation type="journal article" date="2021" name="PeerJ">
        <title>Extensive microbial diversity within the chicken gut microbiome revealed by metagenomics and culture.</title>
        <authorList>
            <person name="Gilroy R."/>
            <person name="Ravi A."/>
            <person name="Getino M."/>
            <person name="Pursley I."/>
            <person name="Horton D.L."/>
            <person name="Alikhan N.F."/>
            <person name="Baker D."/>
            <person name="Gharbi K."/>
            <person name="Hall N."/>
            <person name="Watson M."/>
            <person name="Adriaenssens E.M."/>
            <person name="Foster-Nyarko E."/>
            <person name="Jarju S."/>
            <person name="Secka A."/>
            <person name="Antonio M."/>
            <person name="Oren A."/>
            <person name="Chaudhuri R.R."/>
            <person name="La Ragione R."/>
            <person name="Hildebrand F."/>
            <person name="Pallen M.J."/>
        </authorList>
    </citation>
    <scope>NUCLEOTIDE SEQUENCE</scope>
    <source>
        <strain evidence="2">F6-4510</strain>
    </source>
</reference>
<sequence length="157" mass="17814">MFSKGDKIVYPSYGGAIIDDVVKNDEGKYYYLISTIFGGMKIKISAKKAEDIGVRKVSSKNEIMDTIKNVNSYDIVSSEKWNKRYKENLEKIKTGRLIEVMEVAKNLEKRGKDHNLSGTEKSMLKNAKQIIVSEIILSDNIVKEKAEELLAKLLFNC</sequence>
<proteinExistence type="predicted"/>
<dbReference type="GO" id="GO:0009303">
    <property type="term" value="P:rRNA transcription"/>
    <property type="evidence" value="ECO:0007669"/>
    <property type="project" value="TreeGrafter"/>
</dbReference>
<reference evidence="2" key="1">
    <citation type="submission" date="2020-10" db="EMBL/GenBank/DDBJ databases">
        <authorList>
            <person name="Gilroy R."/>
        </authorList>
    </citation>
    <scope>NUCLEOTIDE SEQUENCE</scope>
    <source>
        <strain evidence="2">F6-4510</strain>
    </source>
</reference>
<dbReference type="Gene3D" id="2.40.10.170">
    <property type="match status" value="1"/>
</dbReference>
<dbReference type="Proteomes" id="UP000823611">
    <property type="component" value="Unassembled WGS sequence"/>
</dbReference>
<dbReference type="SUPFAM" id="SSF141259">
    <property type="entry name" value="CarD-like"/>
    <property type="match status" value="1"/>
</dbReference>
<name>A0A9D9DW08_9FIRM</name>
<dbReference type="SMART" id="SM01058">
    <property type="entry name" value="CarD_TRCF"/>
    <property type="match status" value="1"/>
</dbReference>
<dbReference type="Pfam" id="PF21095">
    <property type="entry name" value="CarD_C"/>
    <property type="match status" value="1"/>
</dbReference>
<dbReference type="InterPro" id="IPR036101">
    <property type="entry name" value="CarD-like/TRCF_RID_sf"/>
</dbReference>
<organism evidence="2 3">
    <name type="scientific">Candidatus Fimicola merdigallinarum</name>
    <dbReference type="NCBI Taxonomy" id="2840819"/>
    <lineage>
        <taxon>Bacteria</taxon>
        <taxon>Bacillati</taxon>
        <taxon>Bacillota</taxon>
        <taxon>Clostridia</taxon>
        <taxon>Lachnospirales</taxon>
        <taxon>Lachnospiraceae</taxon>
        <taxon>Lachnospiraceae incertae sedis</taxon>
        <taxon>Candidatus Fimicola</taxon>
    </lineage>
</organism>
<dbReference type="InterPro" id="IPR052531">
    <property type="entry name" value="CarD-like_regulator"/>
</dbReference>
<dbReference type="InterPro" id="IPR042215">
    <property type="entry name" value="CarD-like_C"/>
</dbReference>
<comment type="caution">
    <text evidence="2">The sequence shown here is derived from an EMBL/GenBank/DDBJ whole genome shotgun (WGS) entry which is preliminary data.</text>
</comment>
<protein>
    <submittedName>
        <fullName evidence="2">CarD family transcriptional regulator</fullName>
    </submittedName>
</protein>
<accession>A0A9D9DW08</accession>
<dbReference type="InterPro" id="IPR048792">
    <property type="entry name" value="CarD_C"/>
</dbReference>
<dbReference type="EMBL" id="JADIMX010000089">
    <property type="protein sequence ID" value="MBO8434628.1"/>
    <property type="molecule type" value="Genomic_DNA"/>
</dbReference>
<evidence type="ECO:0000313" key="2">
    <source>
        <dbReference type="EMBL" id="MBO8434628.1"/>
    </source>
</evidence>
<feature type="domain" description="CarD-like/TRCF RNAP-interacting" evidence="1">
    <location>
        <begin position="1"/>
        <end position="108"/>
    </location>
</feature>
<dbReference type="InterPro" id="IPR003711">
    <property type="entry name" value="CarD-like/TRCF_RID"/>
</dbReference>